<keyword evidence="2" id="KW-1185">Reference proteome</keyword>
<accession>A0AAD5UEY8</accession>
<evidence type="ECO:0008006" key="3">
    <source>
        <dbReference type="Google" id="ProtNLM"/>
    </source>
</evidence>
<dbReference type="NCBIfam" id="TIGR02453">
    <property type="entry name" value="TIGR02453 family protein"/>
    <property type="match status" value="1"/>
</dbReference>
<comment type="caution">
    <text evidence="1">The sequence shown here is derived from an EMBL/GenBank/DDBJ whole genome shotgun (WGS) entry which is preliminary data.</text>
</comment>
<dbReference type="PIRSF" id="PIRSF028451">
    <property type="entry name" value="UCP028451"/>
    <property type="match status" value="1"/>
</dbReference>
<dbReference type="EMBL" id="JADGKB010000054">
    <property type="protein sequence ID" value="KAJ3256208.1"/>
    <property type="molecule type" value="Genomic_DNA"/>
</dbReference>
<gene>
    <name evidence="1" type="ORF">HK103_005667</name>
</gene>
<dbReference type="Proteomes" id="UP001210925">
    <property type="component" value="Unassembled WGS sequence"/>
</dbReference>
<dbReference type="InterPro" id="IPR015996">
    <property type="entry name" value="UCP028451"/>
</dbReference>
<evidence type="ECO:0000313" key="1">
    <source>
        <dbReference type="EMBL" id="KAJ3256208.1"/>
    </source>
</evidence>
<dbReference type="Pfam" id="PF09365">
    <property type="entry name" value="DUF2461"/>
    <property type="match status" value="1"/>
</dbReference>
<dbReference type="PANTHER" id="PTHR36452">
    <property type="entry name" value="CHROMOSOME 12, WHOLE GENOME SHOTGUN SEQUENCE"/>
    <property type="match status" value="1"/>
</dbReference>
<dbReference type="InterPro" id="IPR012808">
    <property type="entry name" value="CHP02453"/>
</dbReference>
<dbReference type="AlphaFoldDB" id="A0AAD5UEY8"/>
<proteinExistence type="predicted"/>
<sequence>MAKRKAEETDDTENKQHKPAEIAITETTFEFLNDLEKNNDKGWMTLNKQTYNEVKENFIKFTQYQLTDLQISDSSLSMLDAKDCIFRINRDVRFSTVKAPYKNHFACAFAQGGKKSGKASYYLHIEPNGKSMVGAGMYLPPPAILDKIRKAIANNSELLKESLVTEGFKTSFKVENGLDLLLQTDDKLKTVPKGYPKDHADIELLRLKSFAVGRTFSDEEVLKPEFKDTVAKIFQSVIPFVQVLNSYLE</sequence>
<protein>
    <recommendedName>
        <fullName evidence="3">TIGR02453 family protein</fullName>
    </recommendedName>
</protein>
<organism evidence="1 2">
    <name type="scientific">Boothiomyces macroporosus</name>
    <dbReference type="NCBI Taxonomy" id="261099"/>
    <lineage>
        <taxon>Eukaryota</taxon>
        <taxon>Fungi</taxon>
        <taxon>Fungi incertae sedis</taxon>
        <taxon>Chytridiomycota</taxon>
        <taxon>Chytridiomycota incertae sedis</taxon>
        <taxon>Chytridiomycetes</taxon>
        <taxon>Rhizophydiales</taxon>
        <taxon>Terramycetaceae</taxon>
        <taxon>Boothiomyces</taxon>
    </lineage>
</organism>
<name>A0AAD5UEY8_9FUNG</name>
<evidence type="ECO:0000313" key="2">
    <source>
        <dbReference type="Proteomes" id="UP001210925"/>
    </source>
</evidence>
<reference evidence="1" key="1">
    <citation type="submission" date="2020-05" db="EMBL/GenBank/DDBJ databases">
        <title>Phylogenomic resolution of chytrid fungi.</title>
        <authorList>
            <person name="Stajich J.E."/>
            <person name="Amses K."/>
            <person name="Simmons R."/>
            <person name="Seto K."/>
            <person name="Myers J."/>
            <person name="Bonds A."/>
            <person name="Quandt C.A."/>
            <person name="Barry K."/>
            <person name="Liu P."/>
            <person name="Grigoriev I."/>
            <person name="Longcore J.E."/>
            <person name="James T.Y."/>
        </authorList>
    </citation>
    <scope>NUCLEOTIDE SEQUENCE</scope>
    <source>
        <strain evidence="1">PLAUS21</strain>
    </source>
</reference>
<dbReference type="PANTHER" id="PTHR36452:SF1">
    <property type="entry name" value="DUF2461 DOMAIN-CONTAINING PROTEIN"/>
    <property type="match status" value="1"/>
</dbReference>